<dbReference type="GO" id="GO:0008270">
    <property type="term" value="F:zinc ion binding"/>
    <property type="evidence" value="ECO:0007669"/>
    <property type="project" value="UniProtKB-KW"/>
</dbReference>
<feature type="compositionally biased region" description="Polar residues" evidence="7">
    <location>
        <begin position="188"/>
        <end position="210"/>
    </location>
</feature>
<feature type="region of interest" description="Disordered" evidence="7">
    <location>
        <begin position="430"/>
        <end position="453"/>
    </location>
</feature>
<dbReference type="InterPro" id="IPR001841">
    <property type="entry name" value="Znf_RING"/>
</dbReference>
<dbReference type="Pfam" id="PF16207">
    <property type="entry name" value="RAWUL"/>
    <property type="match status" value="1"/>
</dbReference>
<evidence type="ECO:0000256" key="3">
    <source>
        <dbReference type="ARBA" id="ARBA00022771"/>
    </source>
</evidence>
<comment type="subcellular location">
    <subcellularLocation>
        <location evidence="1">Nucleus</location>
    </subcellularLocation>
</comment>
<keyword evidence="3 6" id="KW-0863">Zinc-finger</keyword>
<feature type="region of interest" description="Disordered" evidence="7">
    <location>
        <begin position="619"/>
        <end position="656"/>
    </location>
</feature>
<evidence type="ECO:0000256" key="6">
    <source>
        <dbReference type="PROSITE-ProRule" id="PRU00175"/>
    </source>
</evidence>
<feature type="compositionally biased region" description="Polar residues" evidence="7">
    <location>
        <begin position="163"/>
        <end position="179"/>
    </location>
</feature>
<feature type="region of interest" description="Disordered" evidence="7">
    <location>
        <begin position="729"/>
        <end position="751"/>
    </location>
</feature>
<evidence type="ECO:0000313" key="10">
    <source>
        <dbReference type="Proteomes" id="UP001329430"/>
    </source>
</evidence>
<feature type="domain" description="RING-type" evidence="8">
    <location>
        <begin position="26"/>
        <end position="65"/>
    </location>
</feature>
<dbReference type="PANTHER" id="PTHR10825:SF72">
    <property type="entry name" value="UBIQUITIN-LIKE DOMAIN-CONTAINING PROTEIN"/>
    <property type="match status" value="1"/>
</dbReference>
<reference evidence="9 10" key="1">
    <citation type="journal article" date="2024" name="Insects">
        <title>An Improved Chromosome-Level Genome Assembly of the Firefly Pyrocoelia pectoralis.</title>
        <authorList>
            <person name="Fu X."/>
            <person name="Meyer-Rochow V.B."/>
            <person name="Ballantyne L."/>
            <person name="Zhu X."/>
        </authorList>
    </citation>
    <scope>NUCLEOTIDE SEQUENCE [LARGE SCALE GENOMIC DNA]</scope>
    <source>
        <strain evidence="9">XCY_ONT2</strain>
    </source>
</reference>
<comment type="caution">
    <text evidence="9">The sequence shown here is derived from an EMBL/GenBank/DDBJ whole genome shotgun (WGS) entry which is preliminary data.</text>
</comment>
<dbReference type="PROSITE" id="PS50089">
    <property type="entry name" value="ZF_RING_2"/>
    <property type="match status" value="1"/>
</dbReference>
<keyword evidence="4" id="KW-0862">Zinc</keyword>
<accession>A0AAN7V8H1</accession>
<feature type="region of interest" description="Disordered" evidence="7">
    <location>
        <begin position="921"/>
        <end position="954"/>
    </location>
</feature>
<feature type="compositionally biased region" description="Polar residues" evidence="7">
    <location>
        <begin position="629"/>
        <end position="654"/>
    </location>
</feature>
<feature type="compositionally biased region" description="Basic residues" evidence="7">
    <location>
        <begin position="486"/>
        <end position="495"/>
    </location>
</feature>
<feature type="compositionally biased region" description="Basic and acidic residues" evidence="7">
    <location>
        <begin position="942"/>
        <end position="954"/>
    </location>
</feature>
<keyword evidence="2" id="KW-0479">Metal-binding</keyword>
<dbReference type="Gene3D" id="3.30.40.10">
    <property type="entry name" value="Zinc/RING finger domain, C3HC4 (zinc finger)"/>
    <property type="match status" value="1"/>
</dbReference>
<keyword evidence="10" id="KW-1185">Reference proteome</keyword>
<dbReference type="InterPro" id="IPR017907">
    <property type="entry name" value="Znf_RING_CS"/>
</dbReference>
<name>A0AAN7V8H1_9COLE</name>
<feature type="compositionally biased region" description="Polar residues" evidence="7">
    <location>
        <begin position="567"/>
        <end position="579"/>
    </location>
</feature>
<evidence type="ECO:0000256" key="2">
    <source>
        <dbReference type="ARBA" id="ARBA00022723"/>
    </source>
</evidence>
<keyword evidence="5" id="KW-0539">Nucleus</keyword>
<feature type="region of interest" description="Disordered" evidence="7">
    <location>
        <begin position="523"/>
        <end position="581"/>
    </location>
</feature>
<evidence type="ECO:0000256" key="7">
    <source>
        <dbReference type="SAM" id="MobiDB-lite"/>
    </source>
</evidence>
<dbReference type="InterPro" id="IPR013083">
    <property type="entry name" value="Znf_RING/FYVE/PHD"/>
</dbReference>
<feature type="region of interest" description="Disordered" evidence="7">
    <location>
        <begin position="486"/>
        <end position="511"/>
    </location>
</feature>
<gene>
    <name evidence="9" type="ORF">RI129_013059</name>
</gene>
<protein>
    <recommendedName>
        <fullName evidence="8">RING-type domain-containing protein</fullName>
    </recommendedName>
</protein>
<evidence type="ECO:0000256" key="5">
    <source>
        <dbReference type="ARBA" id="ARBA00023242"/>
    </source>
</evidence>
<dbReference type="SMART" id="SM00184">
    <property type="entry name" value="RING"/>
    <property type="match status" value="1"/>
</dbReference>
<dbReference type="AlphaFoldDB" id="A0AAN7V8H1"/>
<evidence type="ECO:0000256" key="4">
    <source>
        <dbReference type="ARBA" id="ARBA00022833"/>
    </source>
</evidence>
<dbReference type="Proteomes" id="UP001329430">
    <property type="component" value="Chromosome 10"/>
</dbReference>
<dbReference type="GO" id="GO:0000122">
    <property type="term" value="P:negative regulation of transcription by RNA polymerase II"/>
    <property type="evidence" value="ECO:0007669"/>
    <property type="project" value="TreeGrafter"/>
</dbReference>
<evidence type="ECO:0000256" key="1">
    <source>
        <dbReference type="ARBA" id="ARBA00004123"/>
    </source>
</evidence>
<dbReference type="EMBL" id="JAVRBK010000010">
    <property type="protein sequence ID" value="KAK5638764.1"/>
    <property type="molecule type" value="Genomic_DNA"/>
</dbReference>
<dbReference type="InterPro" id="IPR032443">
    <property type="entry name" value="RAWUL"/>
</dbReference>
<organism evidence="9 10">
    <name type="scientific">Pyrocoelia pectoralis</name>
    <dbReference type="NCBI Taxonomy" id="417401"/>
    <lineage>
        <taxon>Eukaryota</taxon>
        <taxon>Metazoa</taxon>
        <taxon>Ecdysozoa</taxon>
        <taxon>Arthropoda</taxon>
        <taxon>Hexapoda</taxon>
        <taxon>Insecta</taxon>
        <taxon>Pterygota</taxon>
        <taxon>Neoptera</taxon>
        <taxon>Endopterygota</taxon>
        <taxon>Coleoptera</taxon>
        <taxon>Polyphaga</taxon>
        <taxon>Elateriformia</taxon>
        <taxon>Elateroidea</taxon>
        <taxon>Lampyridae</taxon>
        <taxon>Lampyrinae</taxon>
        <taxon>Pyrocoelia</taxon>
    </lineage>
</organism>
<dbReference type="FunFam" id="3.30.40.10:FF:000033">
    <property type="entry name" value="Polycomb group RING finger protein 3"/>
    <property type="match status" value="1"/>
</dbReference>
<dbReference type="PANTHER" id="PTHR10825">
    <property type="entry name" value="RING FINGER DOMAIN-CONTAINING, POLYCOMB GROUP COMPONENT"/>
    <property type="match status" value="1"/>
</dbReference>
<dbReference type="PROSITE" id="PS00518">
    <property type="entry name" value="ZF_RING_1"/>
    <property type="match status" value="1"/>
</dbReference>
<feature type="region of interest" description="Disordered" evidence="7">
    <location>
        <begin position="158"/>
        <end position="239"/>
    </location>
</feature>
<dbReference type="GO" id="GO:1990841">
    <property type="term" value="F:promoter-specific chromatin binding"/>
    <property type="evidence" value="ECO:0007669"/>
    <property type="project" value="TreeGrafter"/>
</dbReference>
<feature type="compositionally biased region" description="Basic residues" evidence="7">
    <location>
        <begin position="437"/>
        <end position="453"/>
    </location>
</feature>
<proteinExistence type="predicted"/>
<dbReference type="CDD" id="cd17082">
    <property type="entry name" value="RAWUL_PCGF2_like"/>
    <property type="match status" value="1"/>
</dbReference>
<dbReference type="SUPFAM" id="SSF57850">
    <property type="entry name" value="RING/U-box"/>
    <property type="match status" value="1"/>
</dbReference>
<evidence type="ECO:0000313" key="9">
    <source>
        <dbReference type="EMBL" id="KAK5638764.1"/>
    </source>
</evidence>
<dbReference type="Gene3D" id="3.10.20.90">
    <property type="entry name" value="Phosphatidylinositol 3-kinase Catalytic Subunit, Chain A, domain 1"/>
    <property type="match status" value="1"/>
</dbReference>
<dbReference type="Pfam" id="PF13923">
    <property type="entry name" value="zf-C3HC4_2"/>
    <property type="match status" value="1"/>
</dbReference>
<evidence type="ECO:0000259" key="8">
    <source>
        <dbReference type="PROSITE" id="PS50089"/>
    </source>
</evidence>
<dbReference type="GO" id="GO:0035102">
    <property type="term" value="C:PRC1 complex"/>
    <property type="evidence" value="ECO:0007669"/>
    <property type="project" value="TreeGrafter"/>
</dbReference>
<sequence length="954" mass="108385">MAPSGVQRRMTARQIFLKDLNPLLTCTLCRGYLIDATSLVDCFHIFCRACILRYFDNFKLACPTCGVICKKKSNSYRSDPVIQSLVYKLVPGLYSKEVQRREDFYRSTGVRASSSCSEDSVLGDLNDEHEEWVSSTCGDQNQYLSPEDAISLSLEYYNPHLDTGQNSPSPDTCSSTNNEDSTKPSDGVINSANLSAEKTYNCDSNNSNVSGGDANNDTNDNDDKTSENSNNNNKNGLQSNIFDELSDTHKGDRRYLQCPAAVSMTLLHKFLRMKYALSPEHRVDIIYSGEILPQHFTLMDVAYTFQWRRVKPMRFFYRIFIPAKIQPIKIISTPSSDGKQLQVVLAKASSPQTIQNDSTKDDLVKLETDAENYLNKERLMTNLQLQCKVKAEPVKEEESNCVFEYEEPDKDEIREFAEKRDREWALQKKLDEEKEKHRNGKKRKKNKHSKNNVLYKKRKLHAEITSSESLQKEESLKLKVKLTPHNGYKHKHHKSSQSNLVVDTPKPPEMSSKEKLLQMRQVRHKHIPSEDRVKSTAPAPLQQEEVKLPILPENTQRNEEAPPIQNVEKTPSCESSGKTLRSDFSVKTKEIFMQKYPTVQIERNEQTEKHAQKTFLKTFQSYTEKLPQQDKTSSPKSSSPAYTAKTQAQPQLTKSLEEKIANLHQQCTTIEPKPVTLPEPPKLEKKYFTSEKSSTYSTGFTVSKVEVGVKRTPDIENKVQDKRPSLEITLVNPPEKPKPTPIAKRPPPPTIPLERIKKSMNRISGLSIIPKLPEKCDNTGALDLSKPNRNVDLPKPCDLPNKILNGFNHSVKPPERGELSNLQMLSKVATEHPNINKNALVLNKRLPIPNLQTLKIPSPPNSSPKSNLAKLPKLNEISKTQFRLTNPQMRNMRPNQNQSIRNIPNPSLLVRQQNQNRLNSLNTTQNQTETKEPIKVVTTNGESEKSDCRTESKS</sequence>